<proteinExistence type="predicted"/>
<gene>
    <name evidence="1" type="ORF">RhiirA4_538591</name>
</gene>
<comment type="caution">
    <text evidence="1">The sequence shown here is derived from an EMBL/GenBank/DDBJ whole genome shotgun (WGS) entry which is preliminary data.</text>
</comment>
<accession>A0A2I1G0F4</accession>
<evidence type="ECO:0000313" key="1">
    <source>
        <dbReference type="EMBL" id="PKY40105.1"/>
    </source>
</evidence>
<sequence>MNKRYFNLKNLATICYNLLIITFKKPLKNTIELLISIMLKEDMIIDTNVSKIFTSELKNSRHQQ</sequence>
<keyword evidence="2" id="KW-1185">Reference proteome</keyword>
<dbReference type="EMBL" id="LLXI01000089">
    <property type="protein sequence ID" value="PKY40105.1"/>
    <property type="molecule type" value="Genomic_DNA"/>
</dbReference>
<reference evidence="1 2" key="1">
    <citation type="submission" date="2015-10" db="EMBL/GenBank/DDBJ databases">
        <title>Genome analyses suggest a sexual origin of heterokaryosis in a supposedly ancient asexual fungus.</title>
        <authorList>
            <person name="Ropars J."/>
            <person name="Sedzielewska K."/>
            <person name="Noel J."/>
            <person name="Charron P."/>
            <person name="Farinelli L."/>
            <person name="Marton T."/>
            <person name="Kruger M."/>
            <person name="Pelin A."/>
            <person name="Brachmann A."/>
            <person name="Corradi N."/>
        </authorList>
    </citation>
    <scope>NUCLEOTIDE SEQUENCE [LARGE SCALE GENOMIC DNA]</scope>
    <source>
        <strain evidence="1 2">A4</strain>
    </source>
</reference>
<organism evidence="1 2">
    <name type="scientific">Rhizophagus irregularis</name>
    <dbReference type="NCBI Taxonomy" id="588596"/>
    <lineage>
        <taxon>Eukaryota</taxon>
        <taxon>Fungi</taxon>
        <taxon>Fungi incertae sedis</taxon>
        <taxon>Mucoromycota</taxon>
        <taxon>Glomeromycotina</taxon>
        <taxon>Glomeromycetes</taxon>
        <taxon>Glomerales</taxon>
        <taxon>Glomeraceae</taxon>
        <taxon>Rhizophagus</taxon>
    </lineage>
</organism>
<evidence type="ECO:0000313" key="2">
    <source>
        <dbReference type="Proteomes" id="UP000234323"/>
    </source>
</evidence>
<dbReference type="AlphaFoldDB" id="A0A2I1G0F4"/>
<protein>
    <submittedName>
        <fullName evidence="1">Uncharacterized protein</fullName>
    </submittedName>
</protein>
<dbReference type="Proteomes" id="UP000234323">
    <property type="component" value="Unassembled WGS sequence"/>
</dbReference>
<name>A0A2I1G0F4_9GLOM</name>